<reference evidence="5 6" key="1">
    <citation type="submission" date="2019-10" db="EMBL/GenBank/DDBJ databases">
        <title>Nocardia macrotermitis sp. nov. and Nocardia aurantia sp. nov., isolated from the gut of fungus growing-termite Macrotermes natalensis.</title>
        <authorList>
            <person name="Benndorf R."/>
            <person name="Schwitalla J."/>
            <person name="Martin K."/>
            <person name="De Beer W."/>
            <person name="Kaster A.-K."/>
            <person name="Vollmers J."/>
            <person name="Poulsen M."/>
            <person name="Beemelmanns C."/>
        </authorList>
    </citation>
    <scope>NUCLEOTIDE SEQUENCE [LARGE SCALE GENOMIC DNA]</scope>
    <source>
        <strain evidence="5 6">RB20</strain>
    </source>
</reference>
<name>A0A7K0CXF7_9NOCA</name>
<dbReference type="AlphaFoldDB" id="A0A7K0CXF7"/>
<evidence type="ECO:0000256" key="1">
    <source>
        <dbReference type="ARBA" id="ARBA00004496"/>
    </source>
</evidence>
<evidence type="ECO:0000256" key="3">
    <source>
        <dbReference type="ARBA" id="ARBA00022490"/>
    </source>
</evidence>
<dbReference type="Proteomes" id="UP000438448">
    <property type="component" value="Unassembled WGS sequence"/>
</dbReference>
<gene>
    <name evidence="5" type="ORF">NRB20_11770</name>
</gene>
<dbReference type="InterPro" id="IPR025734">
    <property type="entry name" value="EspG"/>
</dbReference>
<dbReference type="EMBL" id="WEGK01000002">
    <property type="protein sequence ID" value="MQY18108.1"/>
    <property type="molecule type" value="Genomic_DNA"/>
</dbReference>
<sequence>MNENQWRLDGLTFTLALETLGRDRLPYPLRYIAEGVEALDDYERMRQQAAQNLYRMVGPELYDAFTILLEPQVRVEVHGYFRKDFSGVVRMHAGISGPMATLALQLPGSTPEYGGDVVIVSGAAQSLPARIVANIPKCRPGQHPSIKGRRSDVNAVEYSRNPLYLSHAEQVQRIVRRPRSAVGEISVHPGPAADSRPTHDGRSVHWMDYLPTDGRYLLRHHPGNEFTLDPASPDELTRTIQRLIAATQHAYVR</sequence>
<evidence type="ECO:0000256" key="2">
    <source>
        <dbReference type="ARBA" id="ARBA00006411"/>
    </source>
</evidence>
<evidence type="ECO:0008006" key="7">
    <source>
        <dbReference type="Google" id="ProtNLM"/>
    </source>
</evidence>
<accession>A0A7K0CXF7</accession>
<keyword evidence="3" id="KW-0963">Cytoplasm</keyword>
<keyword evidence="6" id="KW-1185">Reference proteome</keyword>
<evidence type="ECO:0000313" key="5">
    <source>
        <dbReference type="EMBL" id="MQY18108.1"/>
    </source>
</evidence>
<proteinExistence type="inferred from homology"/>
<keyword evidence="4" id="KW-0143">Chaperone</keyword>
<dbReference type="Pfam" id="PF14011">
    <property type="entry name" value="ESX-1_EspG"/>
    <property type="match status" value="1"/>
</dbReference>
<comment type="caution">
    <text evidence="5">The sequence shown here is derived from an EMBL/GenBank/DDBJ whole genome shotgun (WGS) entry which is preliminary data.</text>
</comment>
<comment type="subcellular location">
    <subcellularLocation>
        <location evidence="1">Cytoplasm</location>
    </subcellularLocation>
</comment>
<comment type="similarity">
    <text evidence="2">Belongs to the EspG family.</text>
</comment>
<evidence type="ECO:0000313" key="6">
    <source>
        <dbReference type="Proteomes" id="UP000438448"/>
    </source>
</evidence>
<evidence type="ECO:0000256" key="4">
    <source>
        <dbReference type="ARBA" id="ARBA00023186"/>
    </source>
</evidence>
<organism evidence="5 6">
    <name type="scientific">Nocardia macrotermitis</name>
    <dbReference type="NCBI Taxonomy" id="2585198"/>
    <lineage>
        <taxon>Bacteria</taxon>
        <taxon>Bacillati</taxon>
        <taxon>Actinomycetota</taxon>
        <taxon>Actinomycetes</taxon>
        <taxon>Mycobacteriales</taxon>
        <taxon>Nocardiaceae</taxon>
        <taxon>Nocardia</taxon>
    </lineage>
</organism>
<protein>
    <recommendedName>
        <fullName evidence="7">ESAT-6 protein secretion system EspG family protein</fullName>
    </recommendedName>
</protein>
<dbReference type="RefSeq" id="WP_194289735.1">
    <property type="nucleotide sequence ID" value="NZ_WEGK01000002.1"/>
</dbReference>